<dbReference type="GO" id="GO:0031145">
    <property type="term" value="P:anaphase-promoting complex-dependent catabolic process"/>
    <property type="evidence" value="ECO:0007669"/>
    <property type="project" value="InterPro"/>
</dbReference>
<dbReference type="Proteomes" id="UP000001996">
    <property type="component" value="Unassembled WGS sequence"/>
</dbReference>
<evidence type="ECO:0000313" key="1">
    <source>
        <dbReference type="EMBL" id="EDK42092.1"/>
    </source>
</evidence>
<dbReference type="HOGENOM" id="CLU_1026700_0_0_1"/>
<sequence length="291" mass="31946">MYTSNLYSRSLHGLWNSEKSLCDQSAENASILANQLFAPPLSTYTTNSPGPDPFLLDSTVSTRSILRDSEEVLSLQRKRAHQLEKIRKLGYSNIRPIGVGNTMEELDYAHSQLSLADDTANHITAENTEEGEMSTLPLAGSRGGIRDGTGTNTSALLQASEENEIDLDAQILDADALQNSEDDDDDDDNFGDLFDRVSEPEERDLRIRSQIHADDGFMAADVEYQDDYSLPRSATNTNVLMSSGVTGIFSARTSGTHASITSPTTATSLRTVGDHQFDNENEYSEHDMLVD</sequence>
<proteinExistence type="predicted"/>
<dbReference type="Pfam" id="PF05841">
    <property type="entry name" value="Apc15p"/>
    <property type="match status" value="1"/>
</dbReference>
<dbReference type="VEuPathDB" id="FungiDB:LELG_00270"/>
<dbReference type="GeneID" id="5235127"/>
<keyword evidence="2" id="KW-1185">Reference proteome</keyword>
<dbReference type="EMBL" id="CH981524">
    <property type="protein sequence ID" value="EDK42092.1"/>
    <property type="molecule type" value="Genomic_DNA"/>
</dbReference>
<evidence type="ECO:0000313" key="2">
    <source>
        <dbReference type="Proteomes" id="UP000001996"/>
    </source>
</evidence>
<reference evidence="1 2" key="1">
    <citation type="journal article" date="2009" name="Nature">
        <title>Evolution of pathogenicity and sexual reproduction in eight Candida genomes.</title>
        <authorList>
            <person name="Butler G."/>
            <person name="Rasmussen M.D."/>
            <person name="Lin M.F."/>
            <person name="Santos M.A."/>
            <person name="Sakthikumar S."/>
            <person name="Munro C.A."/>
            <person name="Rheinbay E."/>
            <person name="Grabherr M."/>
            <person name="Forche A."/>
            <person name="Reedy J.L."/>
            <person name="Agrafioti I."/>
            <person name="Arnaud M.B."/>
            <person name="Bates S."/>
            <person name="Brown A.J."/>
            <person name="Brunke S."/>
            <person name="Costanzo M.C."/>
            <person name="Fitzpatrick D.A."/>
            <person name="de Groot P.W."/>
            <person name="Harris D."/>
            <person name="Hoyer L.L."/>
            <person name="Hube B."/>
            <person name="Klis F.M."/>
            <person name="Kodira C."/>
            <person name="Lennard N."/>
            <person name="Logue M.E."/>
            <person name="Martin R."/>
            <person name="Neiman A.M."/>
            <person name="Nikolaou E."/>
            <person name="Quail M.A."/>
            <person name="Quinn J."/>
            <person name="Santos M.C."/>
            <person name="Schmitzberger F.F."/>
            <person name="Sherlock G."/>
            <person name="Shah P."/>
            <person name="Silverstein K.A."/>
            <person name="Skrzypek M.S."/>
            <person name="Soll D."/>
            <person name="Staggs R."/>
            <person name="Stansfield I."/>
            <person name="Stumpf M.P."/>
            <person name="Sudbery P.E."/>
            <person name="Srikantha T."/>
            <person name="Zeng Q."/>
            <person name="Berman J."/>
            <person name="Berriman M."/>
            <person name="Heitman J."/>
            <person name="Gow N.A."/>
            <person name="Lorenz M.C."/>
            <person name="Birren B.W."/>
            <person name="Kellis M."/>
            <person name="Cuomo C.A."/>
        </authorList>
    </citation>
    <scope>NUCLEOTIDE SEQUENCE [LARGE SCALE GENOMIC DNA]</scope>
    <source>
        <strain evidence="2">ATCC 11503 / BCRC 21390 / CBS 2605 / JCM 1781 / NBRC 1676 / NRRL YB-4239</strain>
    </source>
</reference>
<dbReference type="InterPro" id="IPR008402">
    <property type="entry name" value="APC_su15/mnd2"/>
</dbReference>
<dbReference type="OrthoDB" id="4047136at2759"/>
<dbReference type="KEGG" id="lel:PVL30_000265"/>
<protein>
    <submittedName>
        <fullName evidence="1">Uncharacterized protein</fullName>
    </submittedName>
</protein>
<accession>A5DSD4</accession>
<name>A5DSD4_LODEL</name>
<gene>
    <name evidence="1" type="ORF">LELG_00270</name>
</gene>
<dbReference type="InParanoid" id="A5DSD4"/>
<dbReference type="GO" id="GO:0005680">
    <property type="term" value="C:anaphase-promoting complex"/>
    <property type="evidence" value="ECO:0007669"/>
    <property type="project" value="InterPro"/>
</dbReference>
<dbReference type="OMA" id="FMAADVE"/>
<dbReference type="AlphaFoldDB" id="A5DSD4"/>
<organism evidence="1 2">
    <name type="scientific">Lodderomyces elongisporus (strain ATCC 11503 / CBS 2605 / JCM 1781 / NBRC 1676 / NRRL YB-4239)</name>
    <name type="common">Yeast</name>
    <name type="synonym">Saccharomyces elongisporus</name>
    <dbReference type="NCBI Taxonomy" id="379508"/>
    <lineage>
        <taxon>Eukaryota</taxon>
        <taxon>Fungi</taxon>
        <taxon>Dikarya</taxon>
        <taxon>Ascomycota</taxon>
        <taxon>Saccharomycotina</taxon>
        <taxon>Pichiomycetes</taxon>
        <taxon>Debaryomycetaceae</taxon>
        <taxon>Candida/Lodderomyces clade</taxon>
        <taxon>Lodderomyces</taxon>
    </lineage>
</organism>